<comment type="caution">
    <text evidence="3">The sequence shown here is derived from an EMBL/GenBank/DDBJ whole genome shotgun (WGS) entry which is preliminary data.</text>
</comment>
<evidence type="ECO:0000313" key="3">
    <source>
        <dbReference type="EMBL" id="KAK7734877.1"/>
    </source>
</evidence>
<protein>
    <recommendedName>
        <fullName evidence="5">Clock-controlled pheromone ccg-4</fullName>
    </recommendedName>
</protein>
<reference evidence="3 4" key="1">
    <citation type="submission" date="2024-02" db="EMBL/GenBank/DDBJ databases">
        <title>De novo assembly and annotation of 12 fungi associated with fruit tree decline syndrome in Ontario, Canada.</title>
        <authorList>
            <person name="Sulman M."/>
            <person name="Ellouze W."/>
            <person name="Ilyukhin E."/>
        </authorList>
    </citation>
    <scope>NUCLEOTIDE SEQUENCE [LARGE SCALE GENOMIC DNA]</scope>
    <source>
        <strain evidence="3 4">M169</strain>
    </source>
</reference>
<accession>A0ABR1PEK0</accession>
<feature type="region of interest" description="Disordered" evidence="1">
    <location>
        <begin position="116"/>
        <end position="143"/>
    </location>
</feature>
<sequence length="355" mass="38435">MKLSVIAVAALSAVSTNAIAIAVADANAYPTPEAWCFWKGEGCWKAKRAADAFSQALQSSGGYKESRAADISNHPGGAAYHAKRSFEELAALVASAYPNPEALYADLKLGKHFGPDSNLTEADGSEGEPVGPGFEVPKESSPVAARDEAAIDPRWCYKASQYKTTNGCWKREATPWCFWKGEGCWKRGVEMSKREAEANPWCFWKGEGCWKRTDENTSAVQRRDAAPAFCPFGGEAGSVCYASKRDFIEADKRACEQPGEACHKARSAAEALIRAIEEPAAEPAKRDTTTPGADGDLEARWCFWKGEGCWKRDGMNEVVARCNSPSGACTAARRDLTSMHTAARNLLDTLDAEVV</sequence>
<evidence type="ECO:0000256" key="2">
    <source>
        <dbReference type="SAM" id="SignalP"/>
    </source>
</evidence>
<dbReference type="EMBL" id="JAKNSF020000015">
    <property type="protein sequence ID" value="KAK7734877.1"/>
    <property type="molecule type" value="Genomic_DNA"/>
</dbReference>
<keyword evidence="2" id="KW-0732">Signal</keyword>
<feature type="chain" id="PRO_5047363827" description="Clock-controlled pheromone ccg-4" evidence="2">
    <location>
        <begin position="19"/>
        <end position="355"/>
    </location>
</feature>
<name>A0ABR1PEK0_DIAER</name>
<evidence type="ECO:0000313" key="4">
    <source>
        <dbReference type="Proteomes" id="UP001430848"/>
    </source>
</evidence>
<keyword evidence="4" id="KW-1185">Reference proteome</keyword>
<organism evidence="3 4">
    <name type="scientific">Diaporthe eres</name>
    <name type="common">Phomopsis oblonga</name>
    <dbReference type="NCBI Taxonomy" id="83184"/>
    <lineage>
        <taxon>Eukaryota</taxon>
        <taxon>Fungi</taxon>
        <taxon>Dikarya</taxon>
        <taxon>Ascomycota</taxon>
        <taxon>Pezizomycotina</taxon>
        <taxon>Sordariomycetes</taxon>
        <taxon>Sordariomycetidae</taxon>
        <taxon>Diaporthales</taxon>
        <taxon>Diaporthaceae</taxon>
        <taxon>Diaporthe</taxon>
        <taxon>Diaporthe eres species complex</taxon>
    </lineage>
</organism>
<gene>
    <name evidence="3" type="ORF">SLS63_004298</name>
</gene>
<proteinExistence type="predicted"/>
<evidence type="ECO:0008006" key="5">
    <source>
        <dbReference type="Google" id="ProtNLM"/>
    </source>
</evidence>
<feature type="signal peptide" evidence="2">
    <location>
        <begin position="1"/>
        <end position="18"/>
    </location>
</feature>
<dbReference type="Proteomes" id="UP001430848">
    <property type="component" value="Unassembled WGS sequence"/>
</dbReference>
<evidence type="ECO:0000256" key="1">
    <source>
        <dbReference type="SAM" id="MobiDB-lite"/>
    </source>
</evidence>